<evidence type="ECO:0000313" key="3">
    <source>
        <dbReference type="EMBL" id="MEE2566453.1"/>
    </source>
</evidence>
<dbReference type="SUPFAM" id="SSF53756">
    <property type="entry name" value="UDP-Glycosyltransferase/glycogen phosphorylase"/>
    <property type="match status" value="1"/>
</dbReference>
<evidence type="ECO:0000313" key="4">
    <source>
        <dbReference type="Proteomes" id="UP001310692"/>
    </source>
</evidence>
<organism evidence="3 4">
    <name type="scientific">Hyphobacterium marinum</name>
    <dbReference type="NCBI Taxonomy" id="3116574"/>
    <lineage>
        <taxon>Bacteria</taxon>
        <taxon>Pseudomonadati</taxon>
        <taxon>Pseudomonadota</taxon>
        <taxon>Alphaproteobacteria</taxon>
        <taxon>Maricaulales</taxon>
        <taxon>Maricaulaceae</taxon>
        <taxon>Hyphobacterium</taxon>
    </lineage>
</organism>
<comment type="caution">
    <text evidence="3">The sequence shown here is derived from an EMBL/GenBank/DDBJ whole genome shotgun (WGS) entry which is preliminary data.</text>
</comment>
<dbReference type="CDD" id="cd03786">
    <property type="entry name" value="GTB_UDP-GlcNAc_2-Epimerase"/>
    <property type="match status" value="1"/>
</dbReference>
<dbReference type="Gene3D" id="3.40.50.2000">
    <property type="entry name" value="Glycogen Phosphorylase B"/>
    <property type="match status" value="2"/>
</dbReference>
<gene>
    <name evidence="3" type="primary">wecB</name>
    <name evidence="3" type="ORF">V0U35_07140</name>
</gene>
<dbReference type="GO" id="GO:0008761">
    <property type="term" value="F:UDP-N-acetylglucosamine 2-epimerase activity"/>
    <property type="evidence" value="ECO:0007669"/>
    <property type="project" value="UniProtKB-EC"/>
</dbReference>
<dbReference type="InterPro" id="IPR029767">
    <property type="entry name" value="WecB-like"/>
</dbReference>
<dbReference type="PANTHER" id="PTHR43174">
    <property type="entry name" value="UDP-N-ACETYLGLUCOSAMINE 2-EPIMERASE"/>
    <property type="match status" value="1"/>
</dbReference>
<reference evidence="3 4" key="1">
    <citation type="submission" date="2024-01" db="EMBL/GenBank/DDBJ databases">
        <title>Hyphobacterium bacterium isolated from marine sediment.</title>
        <authorList>
            <person name="Zhao S."/>
        </authorList>
    </citation>
    <scope>NUCLEOTIDE SEQUENCE [LARGE SCALE GENOMIC DNA]</scope>
    <source>
        <strain evidence="3 4">Y60-23</strain>
    </source>
</reference>
<dbReference type="Pfam" id="PF02350">
    <property type="entry name" value="Epimerase_2"/>
    <property type="match status" value="1"/>
</dbReference>
<protein>
    <submittedName>
        <fullName evidence="3">UDP-N-acetylglucosamine 2-epimerase (Non-hydrolyzing)</fullName>
        <ecNumber evidence="3">5.1.3.14</ecNumber>
    </submittedName>
</protein>
<dbReference type="EMBL" id="JAZDRO010000002">
    <property type="protein sequence ID" value="MEE2566453.1"/>
    <property type="molecule type" value="Genomic_DNA"/>
</dbReference>
<feature type="domain" description="UDP-N-acetylglucosamine 2-epimerase" evidence="2">
    <location>
        <begin position="25"/>
        <end position="318"/>
    </location>
</feature>
<keyword evidence="4" id="KW-1185">Reference proteome</keyword>
<evidence type="ECO:0000256" key="1">
    <source>
        <dbReference type="RuleBase" id="RU003513"/>
    </source>
</evidence>
<keyword evidence="1 3" id="KW-0413">Isomerase</keyword>
<comment type="similarity">
    <text evidence="1">Belongs to the UDP-N-acetylglucosamine 2-epimerase family.</text>
</comment>
<evidence type="ECO:0000259" key="2">
    <source>
        <dbReference type="Pfam" id="PF02350"/>
    </source>
</evidence>
<accession>A0ABU7LY16</accession>
<sequence length="350" mass="38663">MTRTIFTVVGARPQFIKAAAVSRVIADRPNLDEKIVHTGQHYDPGMSDVFFDELGIPAPARRYEFGGGTHGAMTGKMLAAIEDALMEDKPDAVLVYGDTNSTLAGALAAAKLHIPVIHVEAGLRSFNRRMPEEINRVMADHLSALLLCPTQTGIDNLKAEGITRGVHAVGDVMHDATLYAIEQSKTKSDIVDRLDLAGKDYAVCTLHRAENTDDTERFARVIAFLEAQAKDRLIVFPVHPRTKKVMAERGITPKGVMQIEPLGYFDLHRLMADSSLVLTDSGGLQKEAYFHRKPAITLRDETEWVETVEAGWNRLWTMDDWKAPRHDISDYGQGDAGERTVDAIEAFLAS</sequence>
<dbReference type="Proteomes" id="UP001310692">
    <property type="component" value="Unassembled WGS sequence"/>
</dbReference>
<dbReference type="EC" id="5.1.3.14" evidence="3"/>
<dbReference type="PANTHER" id="PTHR43174:SF1">
    <property type="entry name" value="UDP-N-ACETYLGLUCOSAMINE 2-EPIMERASE"/>
    <property type="match status" value="1"/>
</dbReference>
<dbReference type="InterPro" id="IPR003331">
    <property type="entry name" value="UDP_GlcNAc_Epimerase_2_dom"/>
</dbReference>
<proteinExistence type="inferred from homology"/>
<dbReference type="NCBIfam" id="TIGR00236">
    <property type="entry name" value="wecB"/>
    <property type="match status" value="1"/>
</dbReference>
<dbReference type="RefSeq" id="WP_330195993.1">
    <property type="nucleotide sequence ID" value="NZ_JAZDRO010000002.1"/>
</dbReference>
<name>A0ABU7LY16_9PROT</name>